<evidence type="ECO:0000256" key="4">
    <source>
        <dbReference type="ARBA" id="ARBA00022753"/>
    </source>
</evidence>
<evidence type="ECO:0000313" key="10">
    <source>
        <dbReference type="Ensembl" id="ENSSFOP00015058003.1"/>
    </source>
</evidence>
<feature type="compositionally biased region" description="Polar residues" evidence="8">
    <location>
        <begin position="209"/>
        <end position="220"/>
    </location>
</feature>
<feature type="domain" description="VPS37 C-terminal" evidence="9">
    <location>
        <begin position="113"/>
        <end position="202"/>
    </location>
</feature>
<comment type="similarity">
    <text evidence="2">Belongs to the VPS37 family.</text>
</comment>
<feature type="compositionally biased region" description="Pro residues" evidence="8">
    <location>
        <begin position="255"/>
        <end position="271"/>
    </location>
</feature>
<dbReference type="PANTHER" id="PTHR13678">
    <property type="entry name" value="VACUOLAR PROTEIN SORTING-ASSOCIATED PROTEIN 37"/>
    <property type="match status" value="1"/>
</dbReference>
<reference evidence="10" key="2">
    <citation type="submission" date="2025-08" db="UniProtKB">
        <authorList>
            <consortium name="Ensembl"/>
        </authorList>
    </citation>
    <scope>IDENTIFICATION</scope>
</reference>
<keyword evidence="4" id="KW-0967">Endosome</keyword>
<dbReference type="GO" id="GO:0006623">
    <property type="term" value="P:protein targeting to vacuole"/>
    <property type="evidence" value="ECO:0007669"/>
    <property type="project" value="TreeGrafter"/>
</dbReference>
<dbReference type="PROSITE" id="PS51314">
    <property type="entry name" value="VPS37_C"/>
    <property type="match status" value="1"/>
</dbReference>
<evidence type="ECO:0000259" key="9">
    <source>
        <dbReference type="PROSITE" id="PS51314"/>
    </source>
</evidence>
<reference evidence="10 11" key="1">
    <citation type="submission" date="2019-04" db="EMBL/GenBank/DDBJ databases">
        <authorList>
            <consortium name="Wellcome Sanger Institute Data Sharing"/>
        </authorList>
    </citation>
    <scope>NUCLEOTIDE SEQUENCE [LARGE SCALE GENOMIC DNA]</scope>
</reference>
<comment type="subcellular location">
    <subcellularLocation>
        <location evidence="1">Late endosome membrane</location>
        <topology evidence="1">Peripheral membrane protein</topology>
    </subcellularLocation>
</comment>
<dbReference type="GO" id="GO:0006612">
    <property type="term" value="P:protein targeting to membrane"/>
    <property type="evidence" value="ECO:0007669"/>
    <property type="project" value="TreeGrafter"/>
</dbReference>
<evidence type="ECO:0000256" key="5">
    <source>
        <dbReference type="ARBA" id="ARBA00022927"/>
    </source>
</evidence>
<feature type="region of interest" description="Disordered" evidence="8">
    <location>
        <begin position="338"/>
        <end position="359"/>
    </location>
</feature>
<sequence length="359" mass="38909">MCRGLSRSRAPAGLYHHCASVRGHVEPAFISTGRLMEKLGELSQAELEELLDNVERVHTLALESDEVQNLQLEREMALASNRSLAEQNLDLKPRLEQGRERLVERYCELQEVRSRYEQRCGQRDSVAGQVSPEGLFSQLQTEGAATEAQSEELADHFLDGSLPLDAFLERFLSLRSLAHKRRVRIDKLQEILRQKTRGTADAEGPTQGPMASQTCASQQADAGVPLPWQPQQQQHSNGQGGNGSSVSFANASQPQPSPALPYSPYPISPAGPPNPPAPFPVYPNPGQRFPPGSGFSERAACPYPAQPPFPIGQFGAPPPAYSSPYPYTNFGYPTAAGFPPSQAPTGPPAFGPGFGVPFS</sequence>
<evidence type="ECO:0000256" key="7">
    <source>
        <dbReference type="PROSITE-ProRule" id="PRU00646"/>
    </source>
</evidence>
<dbReference type="InterPro" id="IPR029012">
    <property type="entry name" value="Helix_hairpin_bin_sf"/>
</dbReference>
<protein>
    <submittedName>
        <fullName evidence="10">VPS37C subunit of ESCRT-I</fullName>
    </submittedName>
</protein>
<reference evidence="10" key="3">
    <citation type="submission" date="2025-09" db="UniProtKB">
        <authorList>
            <consortium name="Ensembl"/>
        </authorList>
    </citation>
    <scope>IDENTIFICATION</scope>
</reference>
<feature type="compositionally biased region" description="Pro residues" evidence="8">
    <location>
        <begin position="341"/>
        <end position="350"/>
    </location>
</feature>
<dbReference type="Pfam" id="PF07200">
    <property type="entry name" value="Mod_r"/>
    <property type="match status" value="1"/>
</dbReference>
<feature type="region of interest" description="Disordered" evidence="8">
    <location>
        <begin position="196"/>
        <end position="271"/>
    </location>
</feature>
<dbReference type="PANTHER" id="PTHR13678:SF12">
    <property type="entry name" value="VACUOLAR PROTEIN SORTING-ASSOCIATED PROTEIN 37D"/>
    <property type="match status" value="1"/>
</dbReference>
<keyword evidence="5 7" id="KW-0653">Protein transport</keyword>
<evidence type="ECO:0000313" key="11">
    <source>
        <dbReference type="Proteomes" id="UP000694397"/>
    </source>
</evidence>
<dbReference type="GO" id="GO:0031902">
    <property type="term" value="C:late endosome membrane"/>
    <property type="evidence" value="ECO:0007669"/>
    <property type="project" value="UniProtKB-SubCell"/>
</dbReference>
<dbReference type="Ensembl" id="ENSSFOT00015073632.1">
    <property type="protein sequence ID" value="ENSSFOP00015058003.1"/>
    <property type="gene ID" value="ENSSFOG00015027279.1"/>
</dbReference>
<dbReference type="Gene3D" id="1.10.287.660">
    <property type="entry name" value="Helix hairpin bin"/>
    <property type="match status" value="1"/>
</dbReference>
<comment type="function">
    <text evidence="6">Component of the ESCRT-I complex, a regulator of vesicular trafficking process. Required for the sorting of endocytic ubiquitinated cargos into multivesicular bodies. May be involved in cell growth and differentiation.</text>
</comment>
<dbReference type="AlphaFoldDB" id="A0A8C9TSR7"/>
<dbReference type="InterPro" id="IPR009851">
    <property type="entry name" value="Mod_r"/>
</dbReference>
<dbReference type="Proteomes" id="UP000694397">
    <property type="component" value="Chromosome 16"/>
</dbReference>
<keyword evidence="3 7" id="KW-0813">Transport</keyword>
<organism evidence="10 11">
    <name type="scientific">Scleropages formosus</name>
    <name type="common">Asian bonytongue</name>
    <name type="synonym">Osteoglossum formosum</name>
    <dbReference type="NCBI Taxonomy" id="113540"/>
    <lineage>
        <taxon>Eukaryota</taxon>
        <taxon>Metazoa</taxon>
        <taxon>Chordata</taxon>
        <taxon>Craniata</taxon>
        <taxon>Vertebrata</taxon>
        <taxon>Euteleostomi</taxon>
        <taxon>Actinopterygii</taxon>
        <taxon>Neopterygii</taxon>
        <taxon>Teleostei</taxon>
        <taxon>Osteoglossocephala</taxon>
        <taxon>Osteoglossomorpha</taxon>
        <taxon>Osteoglossiformes</taxon>
        <taxon>Osteoglossidae</taxon>
        <taxon>Scleropages</taxon>
    </lineage>
</organism>
<dbReference type="GeneTree" id="ENSGT00950000183012"/>
<evidence type="ECO:0000256" key="8">
    <source>
        <dbReference type="SAM" id="MobiDB-lite"/>
    </source>
</evidence>
<proteinExistence type="inferred from homology"/>
<dbReference type="GO" id="GO:0043162">
    <property type="term" value="P:ubiquitin-dependent protein catabolic process via the multivesicular body sorting pathway"/>
    <property type="evidence" value="ECO:0007669"/>
    <property type="project" value="TreeGrafter"/>
</dbReference>
<evidence type="ECO:0000256" key="3">
    <source>
        <dbReference type="ARBA" id="ARBA00022448"/>
    </source>
</evidence>
<dbReference type="OrthoDB" id="10004364at2759"/>
<evidence type="ECO:0000256" key="2">
    <source>
        <dbReference type="ARBA" id="ARBA00007617"/>
    </source>
</evidence>
<dbReference type="GO" id="GO:0000813">
    <property type="term" value="C:ESCRT I complex"/>
    <property type="evidence" value="ECO:0007669"/>
    <property type="project" value="UniProtKB-ARBA"/>
</dbReference>
<name>A0A8C9TSR7_SCLFO</name>
<keyword evidence="11" id="KW-1185">Reference proteome</keyword>
<accession>A0A8C9TSR7</accession>
<gene>
    <name evidence="10" type="primary">vps37c</name>
</gene>
<evidence type="ECO:0000256" key="1">
    <source>
        <dbReference type="ARBA" id="ARBA00004633"/>
    </source>
</evidence>
<evidence type="ECO:0000256" key="6">
    <source>
        <dbReference type="ARBA" id="ARBA00025010"/>
    </source>
</evidence>